<sequence length="389" mass="42751">MEELPRDILRKIFSSASFGTQAKLSGVSRRIRSLLRSSSFKPKNRCETWMQVHGPSFQCVFAFDPVLRSWYKLEMVAGDEEKEGPEASEAATVSIALPGCCLKDQDNFLWLRPNRFAVLYSPTSGCLAGLFPAIPNSISYRGKDPGPGVFVAVATSQESEECMGTSDDKAGRRLSGILEIRNGCDRPSWTAIGDGNTPGGGPVLDDPEVFTSAIGPSAFYFSCFEDAGDTIYALDANTLEWSTTPMPSPSMSSSRMDEFVLEKGKPGPETHVVIYTLDLEKSKWIRLCQMPPDMEKYLSSSHIGIRAGIGVLFLYSLTADSFRSVTYDQESENFEIVPENQELNACIKESSRLSKQRSCLGDKRTREDLAALEAASPKTLKTLGGNSFF</sequence>
<dbReference type="Gramene" id="EFJ27149">
    <property type="protein sequence ID" value="EFJ27149"/>
    <property type="gene ID" value="SELMODRAFT_412089"/>
</dbReference>
<proteinExistence type="predicted"/>
<keyword evidence="3" id="KW-1185">Reference proteome</keyword>
<dbReference type="AlphaFoldDB" id="D8RK08"/>
<evidence type="ECO:0000313" key="3">
    <source>
        <dbReference type="Proteomes" id="UP000001514"/>
    </source>
</evidence>
<dbReference type="PROSITE" id="PS50181">
    <property type="entry name" value="FBOX"/>
    <property type="match status" value="1"/>
</dbReference>
<organism evidence="3">
    <name type="scientific">Selaginella moellendorffii</name>
    <name type="common">Spikemoss</name>
    <dbReference type="NCBI Taxonomy" id="88036"/>
    <lineage>
        <taxon>Eukaryota</taxon>
        <taxon>Viridiplantae</taxon>
        <taxon>Streptophyta</taxon>
        <taxon>Embryophyta</taxon>
        <taxon>Tracheophyta</taxon>
        <taxon>Lycopodiopsida</taxon>
        <taxon>Selaginellales</taxon>
        <taxon>Selaginellaceae</taxon>
        <taxon>Selaginella</taxon>
    </lineage>
</organism>
<accession>D8RK08</accession>
<dbReference type="InterPro" id="IPR001810">
    <property type="entry name" value="F-box_dom"/>
</dbReference>
<evidence type="ECO:0000313" key="2">
    <source>
        <dbReference type="EMBL" id="EFJ27149.1"/>
    </source>
</evidence>
<dbReference type="KEGG" id="smo:SELMODRAFT_412089"/>
<protein>
    <recommendedName>
        <fullName evidence="1">F-box domain-containing protein</fullName>
    </recommendedName>
</protein>
<name>D8RK08_SELML</name>
<dbReference type="Proteomes" id="UP000001514">
    <property type="component" value="Unassembled WGS sequence"/>
</dbReference>
<dbReference type="EMBL" id="GL377582">
    <property type="protein sequence ID" value="EFJ27149.1"/>
    <property type="molecule type" value="Genomic_DNA"/>
</dbReference>
<dbReference type="GO" id="GO:0004842">
    <property type="term" value="F:ubiquitin-protein transferase activity"/>
    <property type="evidence" value="ECO:0000318"/>
    <property type="project" value="GO_Central"/>
</dbReference>
<reference evidence="2 3" key="1">
    <citation type="journal article" date="2011" name="Science">
        <title>The Selaginella genome identifies genetic changes associated with the evolution of vascular plants.</title>
        <authorList>
            <person name="Banks J.A."/>
            <person name="Nishiyama T."/>
            <person name="Hasebe M."/>
            <person name="Bowman J.L."/>
            <person name="Gribskov M."/>
            <person name="dePamphilis C."/>
            <person name="Albert V.A."/>
            <person name="Aono N."/>
            <person name="Aoyama T."/>
            <person name="Ambrose B.A."/>
            <person name="Ashton N.W."/>
            <person name="Axtell M.J."/>
            <person name="Barker E."/>
            <person name="Barker M.S."/>
            <person name="Bennetzen J.L."/>
            <person name="Bonawitz N.D."/>
            <person name="Chapple C."/>
            <person name="Cheng C."/>
            <person name="Correa L.G."/>
            <person name="Dacre M."/>
            <person name="DeBarry J."/>
            <person name="Dreyer I."/>
            <person name="Elias M."/>
            <person name="Engstrom E.M."/>
            <person name="Estelle M."/>
            <person name="Feng L."/>
            <person name="Finet C."/>
            <person name="Floyd S.K."/>
            <person name="Frommer W.B."/>
            <person name="Fujita T."/>
            <person name="Gramzow L."/>
            <person name="Gutensohn M."/>
            <person name="Harholt J."/>
            <person name="Hattori M."/>
            <person name="Heyl A."/>
            <person name="Hirai T."/>
            <person name="Hiwatashi Y."/>
            <person name="Ishikawa M."/>
            <person name="Iwata M."/>
            <person name="Karol K.G."/>
            <person name="Koehler B."/>
            <person name="Kolukisaoglu U."/>
            <person name="Kubo M."/>
            <person name="Kurata T."/>
            <person name="Lalonde S."/>
            <person name="Li K."/>
            <person name="Li Y."/>
            <person name="Litt A."/>
            <person name="Lyons E."/>
            <person name="Manning G."/>
            <person name="Maruyama T."/>
            <person name="Michael T.P."/>
            <person name="Mikami K."/>
            <person name="Miyazaki S."/>
            <person name="Morinaga S."/>
            <person name="Murata T."/>
            <person name="Mueller-Roeber B."/>
            <person name="Nelson D.R."/>
            <person name="Obara M."/>
            <person name="Oguri Y."/>
            <person name="Olmstead R.G."/>
            <person name="Onodera N."/>
            <person name="Petersen B.L."/>
            <person name="Pils B."/>
            <person name="Prigge M."/>
            <person name="Rensing S.A."/>
            <person name="Riano-Pachon D.M."/>
            <person name="Roberts A.W."/>
            <person name="Sato Y."/>
            <person name="Scheller H.V."/>
            <person name="Schulz B."/>
            <person name="Schulz C."/>
            <person name="Shakirov E.V."/>
            <person name="Shibagaki N."/>
            <person name="Shinohara N."/>
            <person name="Shippen D.E."/>
            <person name="Soerensen I."/>
            <person name="Sotooka R."/>
            <person name="Sugimoto N."/>
            <person name="Sugita M."/>
            <person name="Sumikawa N."/>
            <person name="Tanurdzic M."/>
            <person name="Theissen G."/>
            <person name="Ulvskov P."/>
            <person name="Wakazuki S."/>
            <person name="Weng J.K."/>
            <person name="Willats W.W."/>
            <person name="Wipf D."/>
            <person name="Wolf P.G."/>
            <person name="Yang L."/>
            <person name="Zimmer A.D."/>
            <person name="Zhu Q."/>
            <person name="Mitros T."/>
            <person name="Hellsten U."/>
            <person name="Loque D."/>
            <person name="Otillar R."/>
            <person name="Salamov A."/>
            <person name="Schmutz J."/>
            <person name="Shapiro H."/>
            <person name="Lindquist E."/>
            <person name="Lucas S."/>
            <person name="Rokhsar D."/>
            <person name="Grigoriev I.V."/>
        </authorList>
    </citation>
    <scope>NUCLEOTIDE SEQUENCE [LARGE SCALE GENOMIC DNA]</scope>
</reference>
<dbReference type="GO" id="GO:0031146">
    <property type="term" value="P:SCF-dependent proteasomal ubiquitin-dependent protein catabolic process"/>
    <property type="evidence" value="ECO:0000318"/>
    <property type="project" value="GO_Central"/>
</dbReference>
<feature type="domain" description="F-box" evidence="1">
    <location>
        <begin position="1"/>
        <end position="52"/>
    </location>
</feature>
<gene>
    <name evidence="2" type="ORF">SELMODRAFT_412089</name>
</gene>
<evidence type="ECO:0000259" key="1">
    <source>
        <dbReference type="PROSITE" id="PS50181"/>
    </source>
</evidence>
<dbReference type="InParanoid" id="D8RK08"/>
<dbReference type="HOGENOM" id="CLU_710586_0_0_1"/>
<dbReference type="Pfam" id="PF00646">
    <property type="entry name" value="F-box"/>
    <property type="match status" value="1"/>
</dbReference>